<keyword evidence="6" id="KW-1185">Reference proteome</keyword>
<dbReference type="AlphaFoldDB" id="A0A9W6PSD0"/>
<feature type="domain" description="Flavin reductase like" evidence="4">
    <location>
        <begin position="70"/>
        <end position="214"/>
    </location>
</feature>
<evidence type="ECO:0000256" key="2">
    <source>
        <dbReference type="ARBA" id="ARBA00023002"/>
    </source>
</evidence>
<dbReference type="PANTHER" id="PTHR30466:SF11">
    <property type="entry name" value="FLAVIN-DEPENDENT MONOOXYGENASE, REDUCTASE SUBUNIT HSAB"/>
    <property type="match status" value="1"/>
</dbReference>
<name>A0A9W6PSD0_9ACTN</name>
<reference evidence="5" key="1">
    <citation type="submission" date="2023-02" db="EMBL/GenBank/DDBJ databases">
        <title>Actinomadura rubrobrunea NBRC 14622.</title>
        <authorList>
            <person name="Ichikawa N."/>
            <person name="Sato H."/>
            <person name="Tonouchi N."/>
        </authorList>
    </citation>
    <scope>NUCLEOTIDE SEQUENCE</scope>
    <source>
        <strain evidence="5">NBRC 14622</strain>
    </source>
</reference>
<proteinExistence type="inferred from homology"/>
<evidence type="ECO:0000313" key="6">
    <source>
        <dbReference type="Proteomes" id="UP001165124"/>
    </source>
</evidence>
<dbReference type="SMART" id="SM00903">
    <property type="entry name" value="Flavin_Reduct"/>
    <property type="match status" value="1"/>
</dbReference>
<comment type="caution">
    <text evidence="5">The sequence shown here is derived from an EMBL/GenBank/DDBJ whole genome shotgun (WGS) entry which is preliminary data.</text>
</comment>
<feature type="region of interest" description="Disordered" evidence="3">
    <location>
        <begin position="1"/>
        <end position="56"/>
    </location>
</feature>
<feature type="compositionally biased region" description="Low complexity" evidence="3">
    <location>
        <begin position="1"/>
        <end position="15"/>
    </location>
</feature>
<evidence type="ECO:0000313" key="5">
    <source>
        <dbReference type="EMBL" id="GLW62715.1"/>
    </source>
</evidence>
<dbReference type="Pfam" id="PF01613">
    <property type="entry name" value="Flavin_Reduct"/>
    <property type="match status" value="1"/>
</dbReference>
<dbReference type="InterPro" id="IPR050268">
    <property type="entry name" value="NADH-dep_flavin_reductase"/>
</dbReference>
<dbReference type="GO" id="GO:0010181">
    <property type="term" value="F:FMN binding"/>
    <property type="evidence" value="ECO:0007669"/>
    <property type="project" value="InterPro"/>
</dbReference>
<protein>
    <recommendedName>
        <fullName evidence="4">Flavin reductase like domain-containing protein</fullName>
    </recommendedName>
</protein>
<dbReference type="Proteomes" id="UP001165124">
    <property type="component" value="Unassembled WGS sequence"/>
</dbReference>
<dbReference type="InterPro" id="IPR002563">
    <property type="entry name" value="Flavin_Rdtase-like_dom"/>
</dbReference>
<sequence length="217" mass="22718">MADVAAAVPDGPAAGPQTGRAVRRPAERPAGQRVDRRMHGSPDGSSASPVTSPVPRAVTDIDSARFRSVLGRFATGVVAITGIEAGGRPTGLAANSFTSVSLDPPLVAFCVAHTSTTWPRLRTAPRLCISILAEQQLDVCKQLALKGGDKFAGIDWSASPNGGPVIDGALAWLECSIENEHVAGDHVIVVARVHHLDKLHDGEPLLFYKGGYGRFDG</sequence>
<keyword evidence="2" id="KW-0560">Oxidoreductase</keyword>
<dbReference type="Gene3D" id="2.30.110.10">
    <property type="entry name" value="Electron Transport, Fmn-binding Protein, Chain A"/>
    <property type="match status" value="1"/>
</dbReference>
<evidence type="ECO:0000259" key="4">
    <source>
        <dbReference type="SMART" id="SM00903"/>
    </source>
</evidence>
<accession>A0A9W6PSD0</accession>
<evidence type="ECO:0000256" key="3">
    <source>
        <dbReference type="SAM" id="MobiDB-lite"/>
    </source>
</evidence>
<dbReference type="InterPro" id="IPR012349">
    <property type="entry name" value="Split_barrel_FMN-bd"/>
</dbReference>
<comment type="similarity">
    <text evidence="1">Belongs to the non-flavoprotein flavin reductase family.</text>
</comment>
<evidence type="ECO:0000256" key="1">
    <source>
        <dbReference type="ARBA" id="ARBA00008898"/>
    </source>
</evidence>
<dbReference type="PANTHER" id="PTHR30466">
    <property type="entry name" value="FLAVIN REDUCTASE"/>
    <property type="match status" value="1"/>
</dbReference>
<dbReference type="EMBL" id="BSRZ01000001">
    <property type="protein sequence ID" value="GLW62715.1"/>
    <property type="molecule type" value="Genomic_DNA"/>
</dbReference>
<dbReference type="SUPFAM" id="SSF50475">
    <property type="entry name" value="FMN-binding split barrel"/>
    <property type="match status" value="1"/>
</dbReference>
<organism evidence="5 6">
    <name type="scientific">Actinomadura rubrobrunea</name>
    <dbReference type="NCBI Taxonomy" id="115335"/>
    <lineage>
        <taxon>Bacteria</taxon>
        <taxon>Bacillati</taxon>
        <taxon>Actinomycetota</taxon>
        <taxon>Actinomycetes</taxon>
        <taxon>Streptosporangiales</taxon>
        <taxon>Thermomonosporaceae</taxon>
        <taxon>Actinomadura</taxon>
    </lineage>
</organism>
<gene>
    <name evidence="5" type="ORF">Arub01_09590</name>
</gene>
<dbReference type="GO" id="GO:0042602">
    <property type="term" value="F:riboflavin reductase (NADPH) activity"/>
    <property type="evidence" value="ECO:0007669"/>
    <property type="project" value="TreeGrafter"/>
</dbReference>